<dbReference type="InterPro" id="IPR004839">
    <property type="entry name" value="Aminotransferase_I/II_large"/>
</dbReference>
<dbReference type="GO" id="GO:0008710">
    <property type="term" value="F:8-amino-7-oxononanoate synthase activity"/>
    <property type="evidence" value="ECO:0007669"/>
    <property type="project" value="TreeGrafter"/>
</dbReference>
<protein>
    <recommendedName>
        <fullName evidence="4">Aminotransferase class I/classII large domain-containing protein</fullName>
    </recommendedName>
</protein>
<sequence length="393" mass="43995">MEALNERVRKYYSTRTKGQNGIIQDYISLPPSGKNSVCFCDNDYLNVVNDEDVVRSQADDLLHHKGREGILSSVFLGEEDPHYTLEQDVGAWFGKECYFAQSGYAANTGLMHALCTPGMNVYADIYLHASFHDGLAARCTKVHRHRHNDPSHLEANIKQHGPGIVLVESVYSTTGTVSPLEEIVRIKKEYGCVLLVDESHSIGLCGAQGRGYVHMKGLVDSVDYVTASLSKAWCCRAGVVFGSHVGYIKETSYPYIFSSALMRNDIVRIRAMWEVIRAAESRRQKLLDMSRLLRRMMGKVADLVHVEGEDSPIVCIRCVEEEEMASLHRYLASRGVIAAPFFWPATPRNYPIVRLTVNSNIKTDDIYKATNAVADFYAKPSVPLEIGRVQARL</sequence>
<dbReference type="Gene3D" id="3.40.640.10">
    <property type="entry name" value="Type I PLP-dependent aspartate aminotransferase-like (Major domain)"/>
    <property type="match status" value="1"/>
</dbReference>
<dbReference type="GO" id="GO:0009102">
    <property type="term" value="P:biotin biosynthetic process"/>
    <property type="evidence" value="ECO:0007669"/>
    <property type="project" value="TreeGrafter"/>
</dbReference>
<dbReference type="Gene3D" id="3.90.1150.10">
    <property type="entry name" value="Aspartate Aminotransferase, domain 1"/>
    <property type="match status" value="1"/>
</dbReference>
<dbReference type="InterPro" id="IPR015424">
    <property type="entry name" value="PyrdxlP-dep_Trfase"/>
</dbReference>
<dbReference type="PANTHER" id="PTHR13693:SF100">
    <property type="entry name" value="8-AMINO-7-OXONONANOATE SYNTHASE"/>
    <property type="match status" value="1"/>
</dbReference>
<dbReference type="EMBL" id="JAVHNQ010000006">
    <property type="protein sequence ID" value="KAK6344236.1"/>
    <property type="molecule type" value="Genomic_DNA"/>
</dbReference>
<gene>
    <name evidence="5" type="ORF">TWF696_007878</name>
</gene>
<dbReference type="GO" id="GO:0030170">
    <property type="term" value="F:pyridoxal phosphate binding"/>
    <property type="evidence" value="ECO:0007669"/>
    <property type="project" value="InterPro"/>
</dbReference>
<dbReference type="InterPro" id="IPR050087">
    <property type="entry name" value="AON_synthase_class-II"/>
</dbReference>
<comment type="caution">
    <text evidence="5">The sequence shown here is derived from an EMBL/GenBank/DDBJ whole genome shotgun (WGS) entry which is preliminary data.</text>
</comment>
<dbReference type="SUPFAM" id="SSF53383">
    <property type="entry name" value="PLP-dependent transferases"/>
    <property type="match status" value="1"/>
</dbReference>
<dbReference type="PANTHER" id="PTHR13693">
    <property type="entry name" value="CLASS II AMINOTRANSFERASE/8-AMINO-7-OXONONANOATE SYNTHASE"/>
    <property type="match status" value="1"/>
</dbReference>
<reference evidence="5 6" key="1">
    <citation type="submission" date="2019-10" db="EMBL/GenBank/DDBJ databases">
        <authorList>
            <person name="Palmer J.M."/>
        </authorList>
    </citation>
    <scope>NUCLEOTIDE SEQUENCE [LARGE SCALE GENOMIC DNA]</scope>
    <source>
        <strain evidence="5 6">TWF696</strain>
    </source>
</reference>
<evidence type="ECO:0000313" key="6">
    <source>
        <dbReference type="Proteomes" id="UP001375240"/>
    </source>
</evidence>
<evidence type="ECO:0000256" key="1">
    <source>
        <dbReference type="ARBA" id="ARBA00001933"/>
    </source>
</evidence>
<dbReference type="Proteomes" id="UP001375240">
    <property type="component" value="Unassembled WGS sequence"/>
</dbReference>
<keyword evidence="2" id="KW-0808">Transferase</keyword>
<evidence type="ECO:0000313" key="5">
    <source>
        <dbReference type="EMBL" id="KAK6344236.1"/>
    </source>
</evidence>
<proteinExistence type="predicted"/>
<dbReference type="Pfam" id="PF00155">
    <property type="entry name" value="Aminotran_1_2"/>
    <property type="match status" value="1"/>
</dbReference>
<organism evidence="5 6">
    <name type="scientific">Orbilia brochopaga</name>
    <dbReference type="NCBI Taxonomy" id="3140254"/>
    <lineage>
        <taxon>Eukaryota</taxon>
        <taxon>Fungi</taxon>
        <taxon>Dikarya</taxon>
        <taxon>Ascomycota</taxon>
        <taxon>Pezizomycotina</taxon>
        <taxon>Orbiliomycetes</taxon>
        <taxon>Orbiliales</taxon>
        <taxon>Orbiliaceae</taxon>
        <taxon>Orbilia</taxon>
    </lineage>
</organism>
<dbReference type="AlphaFoldDB" id="A0AAV9ULV0"/>
<accession>A0AAV9ULV0</accession>
<evidence type="ECO:0000256" key="3">
    <source>
        <dbReference type="ARBA" id="ARBA00022898"/>
    </source>
</evidence>
<name>A0AAV9ULV0_9PEZI</name>
<evidence type="ECO:0000259" key="4">
    <source>
        <dbReference type="Pfam" id="PF00155"/>
    </source>
</evidence>
<dbReference type="InterPro" id="IPR015421">
    <property type="entry name" value="PyrdxlP-dep_Trfase_major"/>
</dbReference>
<feature type="domain" description="Aminotransferase class I/classII large" evidence="4">
    <location>
        <begin position="82"/>
        <end position="370"/>
    </location>
</feature>
<keyword evidence="3" id="KW-0663">Pyridoxal phosphate</keyword>
<keyword evidence="6" id="KW-1185">Reference proteome</keyword>
<comment type="cofactor">
    <cofactor evidence="1">
        <name>pyridoxal 5'-phosphate</name>
        <dbReference type="ChEBI" id="CHEBI:597326"/>
    </cofactor>
</comment>
<evidence type="ECO:0000256" key="2">
    <source>
        <dbReference type="ARBA" id="ARBA00022679"/>
    </source>
</evidence>
<dbReference type="InterPro" id="IPR015422">
    <property type="entry name" value="PyrdxlP-dep_Trfase_small"/>
</dbReference>